<dbReference type="InterPro" id="IPR005630">
    <property type="entry name" value="Terpene_synthase_metal-bd"/>
</dbReference>
<dbReference type="InterPro" id="IPR044814">
    <property type="entry name" value="Terpene_cyclase_plant_C1"/>
</dbReference>
<evidence type="ECO:0000256" key="1">
    <source>
        <dbReference type="ARBA" id="ARBA00001936"/>
    </source>
</evidence>
<dbReference type="SFLD" id="SFLDG01019">
    <property type="entry name" value="Terpene_Cyclase_Like_1_C_Termi"/>
    <property type="match status" value="1"/>
</dbReference>
<dbReference type="GO" id="GO:0046872">
    <property type="term" value="F:metal ion binding"/>
    <property type="evidence" value="ECO:0007669"/>
    <property type="project" value="UniProtKB-KW"/>
</dbReference>
<comment type="cofactor">
    <cofactor evidence="2">
        <name>Mg(2+)</name>
        <dbReference type="ChEBI" id="CHEBI:18420"/>
    </cofactor>
</comment>
<feature type="domain" description="Terpene synthase metal-binding" evidence="5">
    <location>
        <begin position="264"/>
        <end position="498"/>
    </location>
</feature>
<evidence type="ECO:0000313" key="7">
    <source>
        <dbReference type="Proteomes" id="UP001497457"/>
    </source>
</evidence>
<dbReference type="InterPro" id="IPR050148">
    <property type="entry name" value="Terpene_synthase-like"/>
</dbReference>
<dbReference type="InterPro" id="IPR008949">
    <property type="entry name" value="Isoprenoid_synthase_dom_sf"/>
</dbReference>
<dbReference type="AlphaFoldDB" id="A0ABC8WAV6"/>
<evidence type="ECO:0000256" key="3">
    <source>
        <dbReference type="ARBA" id="ARBA00022723"/>
    </source>
</evidence>
<comment type="cofactor">
    <cofactor evidence="1">
        <name>Mn(2+)</name>
        <dbReference type="ChEBI" id="CHEBI:29035"/>
    </cofactor>
</comment>
<reference evidence="6 7" key="2">
    <citation type="submission" date="2024-10" db="EMBL/GenBank/DDBJ databases">
        <authorList>
            <person name="Ryan C."/>
        </authorList>
    </citation>
    <scope>NUCLEOTIDE SEQUENCE [LARGE SCALE GENOMIC DNA]</scope>
</reference>
<dbReference type="SUPFAM" id="SSF48239">
    <property type="entry name" value="Terpenoid cyclases/Protein prenyltransferases"/>
    <property type="match status" value="1"/>
</dbReference>
<dbReference type="Proteomes" id="UP001497457">
    <property type="component" value="Chromosome 12b"/>
</dbReference>
<dbReference type="PANTHER" id="PTHR31225:SF220">
    <property type="entry name" value="TERPENE SYNTHASE"/>
    <property type="match status" value="1"/>
</dbReference>
<dbReference type="CDD" id="cd00684">
    <property type="entry name" value="Terpene_cyclase_plant_C1"/>
    <property type="match status" value="1"/>
</dbReference>
<dbReference type="InterPro" id="IPR008930">
    <property type="entry name" value="Terpenoid_cyclase/PrenylTrfase"/>
</dbReference>
<proteinExistence type="predicted"/>
<accession>A0ABC8WAV6</accession>
<sequence length="553" mass="64280">MATAIPICSPAAPKTMPAEDCRRQYTPSVWGDFFLTYQPCTAEELLSMEEKVQAKKEMVKRILLEAGASNDLLRKLELVDKLERLGVAHHYEQEIDELLQAVFHDKYGGSDDLYVTSLRFYLLRKHGYAVSSDVFVKFRDDQGNISSDDVKTLVMLYDAAYLRIRDEEMLDNIISLNRSRLQSLMKTNLEPALQKEVRWTLDTPRFRRVERVEARRFISLYEKNPARDNTLLEFAKLDYNITQVLYCKELKELTMWWKDFQSRANNLMFARDRIVEMYFWMMAIIYEPCYSFARVWVTKMAISLALLDDVYDNYTSTEESHIFTIAMERWDRKAMEQLPENLRPFYDYLLSSTDEIVEELKIQNNKNAEMVKKVLIDAAKCYHSEVKWRDSHYVPADVEEHLQISVPSIAAMHTITSAFISLGHVTTREAVECAFTYPKIIRGIAILARISNDIVSQEREQASEHMASTVQTCMKQYGVTVAEANEKLRAINEKAWMDIVEECLYQEHFPIALSKKVATFGQSIDFIYKSVDAYTIPSKLKDTLASLYVKFII</sequence>
<dbReference type="InterPro" id="IPR036965">
    <property type="entry name" value="Terpene_synth_N_sf"/>
</dbReference>
<dbReference type="Pfam" id="PF03936">
    <property type="entry name" value="Terpene_synth_C"/>
    <property type="match status" value="1"/>
</dbReference>
<protein>
    <submittedName>
        <fullName evidence="6">Uncharacterized protein</fullName>
    </submittedName>
</protein>
<name>A0ABC8WAV6_9POAL</name>
<feature type="domain" description="Terpene synthase N-terminal" evidence="4">
    <location>
        <begin position="29"/>
        <end position="200"/>
    </location>
</feature>
<dbReference type="SUPFAM" id="SSF48576">
    <property type="entry name" value="Terpenoid synthases"/>
    <property type="match status" value="1"/>
</dbReference>
<organism evidence="6 7">
    <name type="scientific">Urochloa decumbens</name>
    <dbReference type="NCBI Taxonomy" id="240449"/>
    <lineage>
        <taxon>Eukaryota</taxon>
        <taxon>Viridiplantae</taxon>
        <taxon>Streptophyta</taxon>
        <taxon>Embryophyta</taxon>
        <taxon>Tracheophyta</taxon>
        <taxon>Spermatophyta</taxon>
        <taxon>Magnoliopsida</taxon>
        <taxon>Liliopsida</taxon>
        <taxon>Poales</taxon>
        <taxon>Poaceae</taxon>
        <taxon>PACMAD clade</taxon>
        <taxon>Panicoideae</taxon>
        <taxon>Panicodae</taxon>
        <taxon>Paniceae</taxon>
        <taxon>Melinidinae</taxon>
        <taxon>Urochloa</taxon>
    </lineage>
</organism>
<dbReference type="SFLD" id="SFLDS00005">
    <property type="entry name" value="Isoprenoid_Synthase_Type_I"/>
    <property type="match status" value="1"/>
</dbReference>
<dbReference type="Gene3D" id="1.10.600.10">
    <property type="entry name" value="Farnesyl Diphosphate Synthase"/>
    <property type="match status" value="1"/>
</dbReference>
<dbReference type="Gene3D" id="1.50.10.130">
    <property type="entry name" value="Terpene synthase, N-terminal domain"/>
    <property type="match status" value="1"/>
</dbReference>
<gene>
    <name evidence="6" type="ORF">URODEC1_LOCUS11996</name>
</gene>
<dbReference type="Pfam" id="PF01397">
    <property type="entry name" value="Terpene_synth"/>
    <property type="match status" value="1"/>
</dbReference>
<dbReference type="EMBL" id="OZ075122">
    <property type="protein sequence ID" value="CAL4906202.1"/>
    <property type="molecule type" value="Genomic_DNA"/>
</dbReference>
<evidence type="ECO:0000259" key="4">
    <source>
        <dbReference type="Pfam" id="PF01397"/>
    </source>
</evidence>
<evidence type="ECO:0000313" key="6">
    <source>
        <dbReference type="EMBL" id="CAL4906202.1"/>
    </source>
</evidence>
<dbReference type="PANTHER" id="PTHR31225">
    <property type="entry name" value="OS04G0344100 PROTEIN-RELATED"/>
    <property type="match status" value="1"/>
</dbReference>
<keyword evidence="7" id="KW-1185">Reference proteome</keyword>
<keyword evidence="3" id="KW-0479">Metal-binding</keyword>
<dbReference type="GO" id="GO:0010333">
    <property type="term" value="F:terpene synthase activity"/>
    <property type="evidence" value="ECO:0007669"/>
    <property type="project" value="UniProtKB-ARBA"/>
</dbReference>
<reference evidence="7" key="1">
    <citation type="submission" date="2024-06" db="EMBL/GenBank/DDBJ databases">
        <authorList>
            <person name="Ryan C."/>
        </authorList>
    </citation>
    <scope>NUCLEOTIDE SEQUENCE [LARGE SCALE GENOMIC DNA]</scope>
</reference>
<dbReference type="InterPro" id="IPR001906">
    <property type="entry name" value="Terpene_synth_N"/>
</dbReference>
<evidence type="ECO:0000256" key="2">
    <source>
        <dbReference type="ARBA" id="ARBA00001946"/>
    </source>
</evidence>
<dbReference type="InterPro" id="IPR034741">
    <property type="entry name" value="Terpene_cyclase-like_1_C"/>
</dbReference>
<evidence type="ECO:0000259" key="5">
    <source>
        <dbReference type="Pfam" id="PF03936"/>
    </source>
</evidence>